<dbReference type="STRING" id="154981.AKJ29_13720"/>
<protein>
    <submittedName>
        <fullName evidence="2">CTP synthetase</fullName>
    </submittedName>
</protein>
<evidence type="ECO:0000313" key="4">
    <source>
        <dbReference type="Proteomes" id="UP000050471"/>
    </source>
</evidence>
<dbReference type="Proteomes" id="UP000050471">
    <property type="component" value="Unassembled WGS sequence"/>
</dbReference>
<gene>
    <name evidence="2" type="ORF">AKJ29_13720</name>
    <name evidence="3" type="ORF">K3X48_11105</name>
</gene>
<evidence type="ECO:0000313" key="2">
    <source>
        <dbReference type="EMBL" id="KPN63673.1"/>
    </source>
</evidence>
<dbReference type="RefSeq" id="WP_055190246.1">
    <property type="nucleotide sequence ID" value="NZ_CP080772.1"/>
</dbReference>
<keyword evidence="1" id="KW-0472">Membrane</keyword>
<dbReference type="EMBL" id="CP080776">
    <property type="protein sequence ID" value="UWP94753.1"/>
    <property type="molecule type" value="Genomic_DNA"/>
</dbReference>
<dbReference type="AlphaFoldDB" id="A0A0P7IY60"/>
<feature type="transmembrane region" description="Helical" evidence="1">
    <location>
        <begin position="7"/>
        <end position="29"/>
    </location>
</feature>
<keyword evidence="4" id="KW-1185">Reference proteome</keyword>
<sequence>MLRLTAVIYTLLGATLAGIFIVVALTMGFDTGKPIVYSAILGFILAVPVSWIVAKQLSNLS</sequence>
<dbReference type="OrthoDB" id="7510999at2"/>
<proteinExistence type="predicted"/>
<dbReference type="GeneID" id="75103873"/>
<reference evidence="2 4" key="1">
    <citation type="submission" date="2015-09" db="EMBL/GenBank/DDBJ databases">
        <title>Draft genome sequence of Aliiroseovarius crassostreae CV919-312TSm, the causative agent of Roseovarius Oyster Disease (formerly Juvenile Oyster Disease).</title>
        <authorList>
            <person name="Kessner L."/>
            <person name="Spinard E."/>
            <person name="Nelson D."/>
        </authorList>
    </citation>
    <scope>NUCLEOTIDE SEQUENCE [LARGE SCALE GENOMIC DNA]</scope>
    <source>
        <strain evidence="2 4">CV919-312</strain>
    </source>
</reference>
<organism evidence="2 4">
    <name type="scientific">Aliiroseovarius crassostreae</name>
    <dbReference type="NCBI Taxonomy" id="154981"/>
    <lineage>
        <taxon>Bacteria</taxon>
        <taxon>Pseudomonadati</taxon>
        <taxon>Pseudomonadota</taxon>
        <taxon>Alphaproteobacteria</taxon>
        <taxon>Rhodobacterales</taxon>
        <taxon>Paracoccaceae</taxon>
        <taxon>Aliiroseovarius</taxon>
    </lineage>
</organism>
<keyword evidence="1" id="KW-0812">Transmembrane</keyword>
<dbReference type="Proteomes" id="UP001057991">
    <property type="component" value="Chromosome"/>
</dbReference>
<name>A0A0P7IY60_9RHOB</name>
<dbReference type="EMBL" id="LKBA01000006">
    <property type="protein sequence ID" value="KPN63673.1"/>
    <property type="molecule type" value="Genomic_DNA"/>
</dbReference>
<feature type="transmembrane region" description="Helical" evidence="1">
    <location>
        <begin position="35"/>
        <end position="54"/>
    </location>
</feature>
<evidence type="ECO:0000313" key="3">
    <source>
        <dbReference type="EMBL" id="UWP94753.1"/>
    </source>
</evidence>
<accession>A0A0P7IY60</accession>
<reference evidence="3" key="2">
    <citation type="submission" date="2021-08" db="EMBL/GenBank/DDBJ databases">
        <authorList>
            <person name="Nwanade C."/>
            <person name="Wang M."/>
            <person name="Masoudi A."/>
            <person name="Yu Z."/>
            <person name="Liu J."/>
        </authorList>
    </citation>
    <scope>NUCLEOTIDE SEQUENCE</scope>
    <source>
        <strain evidence="3">S056</strain>
    </source>
</reference>
<evidence type="ECO:0000256" key="1">
    <source>
        <dbReference type="SAM" id="Phobius"/>
    </source>
</evidence>
<keyword evidence="1" id="KW-1133">Transmembrane helix</keyword>